<dbReference type="EMBL" id="CP000155">
    <property type="protein sequence ID" value="ABC27685.1"/>
    <property type="molecule type" value="Genomic_DNA"/>
</dbReference>
<dbReference type="RefSeq" id="WP_011394762.1">
    <property type="nucleotide sequence ID" value="NC_007645.1"/>
</dbReference>
<protein>
    <submittedName>
        <fullName evidence="2">Predicted phosphohydrolase (DHH superfamily)</fullName>
    </submittedName>
</protein>
<dbReference type="InterPro" id="IPR038763">
    <property type="entry name" value="DHH_sf"/>
</dbReference>
<name>Q2SNT9_HAHCH</name>
<organism evidence="2 3">
    <name type="scientific">Hahella chejuensis (strain KCTC 2396)</name>
    <dbReference type="NCBI Taxonomy" id="349521"/>
    <lineage>
        <taxon>Bacteria</taxon>
        <taxon>Pseudomonadati</taxon>
        <taxon>Pseudomonadota</taxon>
        <taxon>Gammaproteobacteria</taxon>
        <taxon>Oceanospirillales</taxon>
        <taxon>Hahellaceae</taxon>
        <taxon>Hahella</taxon>
    </lineage>
</organism>
<evidence type="ECO:0000313" key="2">
    <source>
        <dbReference type="EMBL" id="ABC27685.1"/>
    </source>
</evidence>
<accession>Q2SNT9</accession>
<dbReference type="Gene3D" id="3.10.310.30">
    <property type="match status" value="1"/>
</dbReference>
<dbReference type="PANTHER" id="PTHR46922">
    <property type="entry name" value="DHHA1 DOMAIN PROTEIN"/>
    <property type="match status" value="1"/>
</dbReference>
<proteinExistence type="predicted"/>
<dbReference type="GO" id="GO:0016787">
    <property type="term" value="F:hydrolase activity"/>
    <property type="evidence" value="ECO:0007669"/>
    <property type="project" value="UniProtKB-KW"/>
</dbReference>
<dbReference type="SUPFAM" id="SSF64182">
    <property type="entry name" value="DHH phosphoesterases"/>
    <property type="match status" value="1"/>
</dbReference>
<evidence type="ECO:0000313" key="3">
    <source>
        <dbReference type="Proteomes" id="UP000000238"/>
    </source>
</evidence>
<dbReference type="HOGENOM" id="CLU_054374_1_0_6"/>
<sequence>MTQTLVIYHGNCLDGFGAAYAAYRRLTMLDKQDADYYAATHGEPPPEAAGKRVYLLDFCYKRETLKQLCASADAVIVLDHHISAAEEVAGLDQECPNLSLTFDMSRSGAVIAWEHFHEEPPPALLAMIQDRDLWQWRIADSRDVNAALMSYPKDFEVWDELAQSGAALSRLADEGRAINRFREQMIEYYKGRAVMGEIAGYAAPIVNCPLAVTSELLNVLAQGHPFAAGYSDKGGKRGWSLRSTEDGVNVAEVAMKFGGGGHPRAAGFSTRIDERWLVLEPSESEAE</sequence>
<dbReference type="PANTHER" id="PTHR46922:SF4">
    <property type="entry name" value="DHHA1 DOMAIN PROTEIN"/>
    <property type="match status" value="1"/>
</dbReference>
<dbReference type="eggNOG" id="COG2404">
    <property type="taxonomic scope" value="Bacteria"/>
</dbReference>
<dbReference type="KEGG" id="hch:HCH_00790"/>
<dbReference type="InterPro" id="IPR003156">
    <property type="entry name" value="DHHA1_dom"/>
</dbReference>
<dbReference type="STRING" id="349521.HCH_00790"/>
<gene>
    <name evidence="2" type="ordered locus">HCH_00790</name>
</gene>
<dbReference type="GO" id="GO:0003676">
    <property type="term" value="F:nucleic acid binding"/>
    <property type="evidence" value="ECO:0007669"/>
    <property type="project" value="InterPro"/>
</dbReference>
<dbReference type="OrthoDB" id="10630at2"/>
<keyword evidence="2" id="KW-0378">Hydrolase</keyword>
<dbReference type="AlphaFoldDB" id="Q2SNT9"/>
<reference evidence="2 3" key="1">
    <citation type="journal article" date="2005" name="Nucleic Acids Res.">
        <title>Genomic blueprint of Hahella chejuensis, a marine microbe producing an algicidal agent.</title>
        <authorList>
            <person name="Jeong H."/>
            <person name="Yim J.H."/>
            <person name="Lee C."/>
            <person name="Choi S.-H."/>
            <person name="Park Y.K."/>
            <person name="Yoon S.H."/>
            <person name="Hur C.-G."/>
            <person name="Kang H.-Y."/>
            <person name="Kim D."/>
            <person name="Lee H.H."/>
            <person name="Park K.H."/>
            <person name="Park S.-H."/>
            <person name="Park H.-S."/>
            <person name="Lee H.K."/>
            <person name="Oh T.K."/>
            <person name="Kim J.F."/>
        </authorList>
    </citation>
    <scope>NUCLEOTIDE SEQUENCE [LARGE SCALE GENOMIC DNA]</scope>
    <source>
        <strain evidence="2 3">KCTC 2396</strain>
    </source>
</reference>
<feature type="domain" description="DHHA1" evidence="1">
    <location>
        <begin position="230"/>
        <end position="270"/>
    </location>
</feature>
<evidence type="ECO:0000259" key="1">
    <source>
        <dbReference type="Pfam" id="PF02272"/>
    </source>
</evidence>
<keyword evidence="3" id="KW-1185">Reference proteome</keyword>
<dbReference type="Pfam" id="PF02272">
    <property type="entry name" value="DHHA1"/>
    <property type="match status" value="1"/>
</dbReference>
<dbReference type="Proteomes" id="UP000000238">
    <property type="component" value="Chromosome"/>
</dbReference>